<keyword evidence="3" id="KW-1185">Reference proteome</keyword>
<name>A0A9D4VEG9_ADICA</name>
<sequence length="469" mass="51530">MGTAVLLPHDCLRNTKSKHKGHLSEAILHSDRAYRARRDTLQASVLSDPPSTVCGDHGRKSILTGRVEWTPKSTPPPLHDRGLDSLQLQKEVEGGQLKATKPTDVKEARSASRFACDVPVFTILQRPKSKEAADELIAKFLVKVEGEKLADCQFNPKQELSESQNVTTGKNHDRHFSFNKPKLQSSNITKSSEMKLSKRNSKKGGCVMTPEESKILDSNLNGPKLTGKVKSNILEAALNAGKGQCRNMAPCPAQPVHVPRRESQRRLDDVMHLKGLRQVASLKATSEYEDLKIADPVESLRSKHLHQTQQTALESTLSGCLSRLRRATTDPQVVKQLVGHFRSDVVDIPSAETKLCNRFARTASMSCPERWAGPSYYTSPAPSSLPLPKFSRLNNQGLSSKSSGEGRTKFMPEYPDSETSSPEWGPTKNISESPDLEASSPASSALQGAVLDVAFATKSLRRMLKLDPL</sequence>
<dbReference type="PANTHER" id="PTHR35306">
    <property type="entry name" value="BNAA03G57290D PROTEIN"/>
    <property type="match status" value="1"/>
</dbReference>
<evidence type="ECO:0000256" key="1">
    <source>
        <dbReference type="SAM" id="MobiDB-lite"/>
    </source>
</evidence>
<proteinExistence type="predicted"/>
<dbReference type="Proteomes" id="UP000886520">
    <property type="component" value="Chromosome 1"/>
</dbReference>
<gene>
    <name evidence="2" type="ORF">GOP47_0001249</name>
</gene>
<feature type="compositionally biased region" description="Polar residues" evidence="1">
    <location>
        <begin position="159"/>
        <end position="169"/>
    </location>
</feature>
<feature type="compositionally biased region" description="Polar residues" evidence="1">
    <location>
        <begin position="182"/>
        <end position="191"/>
    </location>
</feature>
<dbReference type="EMBL" id="JABFUD020000001">
    <property type="protein sequence ID" value="KAI5085080.1"/>
    <property type="molecule type" value="Genomic_DNA"/>
</dbReference>
<dbReference type="Pfam" id="PF15365">
    <property type="entry name" value="PNRC"/>
    <property type="match status" value="1"/>
</dbReference>
<feature type="region of interest" description="Disordered" evidence="1">
    <location>
        <begin position="387"/>
        <end position="444"/>
    </location>
</feature>
<feature type="region of interest" description="Disordered" evidence="1">
    <location>
        <begin position="159"/>
        <end position="219"/>
    </location>
</feature>
<reference evidence="2" key="1">
    <citation type="submission" date="2021-01" db="EMBL/GenBank/DDBJ databases">
        <title>Adiantum capillus-veneris genome.</title>
        <authorList>
            <person name="Fang Y."/>
            <person name="Liao Q."/>
        </authorList>
    </citation>
    <scope>NUCLEOTIDE SEQUENCE</scope>
    <source>
        <strain evidence="2">H3</strain>
        <tissue evidence="2">Leaf</tissue>
    </source>
</reference>
<dbReference type="InterPro" id="IPR028322">
    <property type="entry name" value="PNRC-like_rgn"/>
</dbReference>
<evidence type="ECO:0000313" key="2">
    <source>
        <dbReference type="EMBL" id="KAI5085080.1"/>
    </source>
</evidence>
<dbReference type="PANTHER" id="PTHR35306:SF1">
    <property type="entry name" value="VQ DOMAIN-CONTAINING PROTEIN"/>
    <property type="match status" value="1"/>
</dbReference>
<dbReference type="AlphaFoldDB" id="A0A9D4VEG9"/>
<feature type="compositionally biased region" description="Polar residues" evidence="1">
    <location>
        <begin position="417"/>
        <end position="432"/>
    </location>
</feature>
<evidence type="ECO:0000313" key="3">
    <source>
        <dbReference type="Proteomes" id="UP000886520"/>
    </source>
</evidence>
<protein>
    <submittedName>
        <fullName evidence="2">Uncharacterized protein</fullName>
    </submittedName>
</protein>
<organism evidence="2 3">
    <name type="scientific">Adiantum capillus-veneris</name>
    <name type="common">Maidenhair fern</name>
    <dbReference type="NCBI Taxonomy" id="13818"/>
    <lineage>
        <taxon>Eukaryota</taxon>
        <taxon>Viridiplantae</taxon>
        <taxon>Streptophyta</taxon>
        <taxon>Embryophyta</taxon>
        <taxon>Tracheophyta</taxon>
        <taxon>Polypodiopsida</taxon>
        <taxon>Polypodiidae</taxon>
        <taxon>Polypodiales</taxon>
        <taxon>Pteridineae</taxon>
        <taxon>Pteridaceae</taxon>
        <taxon>Vittarioideae</taxon>
        <taxon>Adiantum</taxon>
    </lineage>
</organism>
<feature type="compositionally biased region" description="Polar residues" evidence="1">
    <location>
        <begin position="392"/>
        <end position="403"/>
    </location>
</feature>
<accession>A0A9D4VEG9</accession>
<comment type="caution">
    <text evidence="2">The sequence shown here is derived from an EMBL/GenBank/DDBJ whole genome shotgun (WGS) entry which is preliminary data.</text>
</comment>
<dbReference type="GO" id="GO:0016071">
    <property type="term" value="P:mRNA metabolic process"/>
    <property type="evidence" value="ECO:0007669"/>
    <property type="project" value="UniProtKB-ARBA"/>
</dbReference>
<dbReference type="OrthoDB" id="1931903at2759"/>